<feature type="compositionally biased region" description="Polar residues" evidence="1">
    <location>
        <begin position="134"/>
        <end position="144"/>
    </location>
</feature>
<reference evidence="2 3" key="1">
    <citation type="submission" date="2017-12" db="EMBL/GenBank/DDBJ databases">
        <title>Comparative genomics of Botrytis spp.</title>
        <authorList>
            <person name="Valero-Jimenez C.A."/>
            <person name="Tapia P."/>
            <person name="Veloso J."/>
            <person name="Silva-Moreno E."/>
            <person name="Staats M."/>
            <person name="Valdes J.H."/>
            <person name="Van Kan J.A.L."/>
        </authorList>
    </citation>
    <scope>NUCLEOTIDE SEQUENCE [LARGE SCALE GENOMIC DNA]</scope>
    <source>
        <strain evidence="2 3">MUCL2120</strain>
    </source>
</reference>
<feature type="compositionally biased region" description="Basic residues" evidence="1">
    <location>
        <begin position="369"/>
        <end position="379"/>
    </location>
</feature>
<feature type="region of interest" description="Disordered" evidence="1">
    <location>
        <begin position="130"/>
        <end position="308"/>
    </location>
</feature>
<dbReference type="EMBL" id="PQXJ01001310">
    <property type="protein sequence ID" value="TGO43744.1"/>
    <property type="molecule type" value="Genomic_DNA"/>
</dbReference>
<evidence type="ECO:0000313" key="2">
    <source>
        <dbReference type="EMBL" id="TGO43744.1"/>
    </source>
</evidence>
<feature type="compositionally biased region" description="Basic and acidic residues" evidence="1">
    <location>
        <begin position="419"/>
        <end position="433"/>
    </location>
</feature>
<feature type="compositionally biased region" description="Polar residues" evidence="1">
    <location>
        <begin position="190"/>
        <end position="203"/>
    </location>
</feature>
<feature type="compositionally biased region" description="Polar residues" evidence="1">
    <location>
        <begin position="153"/>
        <end position="162"/>
    </location>
</feature>
<feature type="region of interest" description="Disordered" evidence="1">
    <location>
        <begin position="322"/>
        <end position="444"/>
    </location>
</feature>
<dbReference type="Proteomes" id="UP000297452">
    <property type="component" value="Unassembled WGS sequence"/>
</dbReference>
<name>A0A4Z1H3E2_9HELO</name>
<protein>
    <submittedName>
        <fullName evidence="2">Uncharacterized protein</fullName>
    </submittedName>
</protein>
<accession>A0A4Z1H3E2</accession>
<organism evidence="2 3">
    <name type="scientific">Botryotinia narcissicola</name>
    <dbReference type="NCBI Taxonomy" id="278944"/>
    <lineage>
        <taxon>Eukaryota</taxon>
        <taxon>Fungi</taxon>
        <taxon>Dikarya</taxon>
        <taxon>Ascomycota</taxon>
        <taxon>Pezizomycotina</taxon>
        <taxon>Leotiomycetes</taxon>
        <taxon>Helotiales</taxon>
        <taxon>Sclerotiniaceae</taxon>
        <taxon>Botryotinia</taxon>
    </lineage>
</organism>
<sequence length="444" mass="50534">MRGIVMIRGQAYLQLLDEINIKDPEAIRRVVRQAVTLPPIDEFTRQGIKICVSGPFSSLLGTSTSNLTWVEQQAANDIQKLWKRGERYQVHMKRLIQDCDVTRVDFLVVKGVESARKYCLQTQEAERQIGKSRSLVQSDANENQDLSDKENGQRTPQTQNDAYKQKKKNVICDHREGTTPNKGQKRKQNAVEQSPKRSVSTELQDFENQESQENRNKFTSINKRNTHRINNSKKQAVIEPDKPKNTSRTRMVNSLRDHNAVGVAKSKNETQTQKSRKTRNSLKRSENNGVASNETVPPLELSPLQIGSRESQNLRNALTKELADYNKRGEKEASVPVGEKRKRQPVKQQPEPILDSEDDTYTPKIRTTPYKRKIGRGGARRGPAWEKQKTGRENDARSSNHKSQDDQLGGESNPIGIKDSSDNETVVRGKLDNQEEDIEMEDLQ</sequence>
<keyword evidence="3" id="KW-1185">Reference proteome</keyword>
<feature type="compositionally biased region" description="Acidic residues" evidence="1">
    <location>
        <begin position="434"/>
        <end position="444"/>
    </location>
</feature>
<evidence type="ECO:0000256" key="1">
    <source>
        <dbReference type="SAM" id="MobiDB-lite"/>
    </source>
</evidence>
<gene>
    <name evidence="2" type="ORF">BOTNAR_1316g00010</name>
</gene>
<feature type="compositionally biased region" description="Basic and acidic residues" evidence="1">
    <location>
        <begin position="322"/>
        <end position="333"/>
    </location>
</feature>
<comment type="caution">
    <text evidence="2">The sequence shown here is derived from an EMBL/GenBank/DDBJ whole genome shotgun (WGS) entry which is preliminary data.</text>
</comment>
<dbReference type="OrthoDB" id="3536698at2759"/>
<proteinExistence type="predicted"/>
<feature type="compositionally biased region" description="Basic and acidic residues" evidence="1">
    <location>
        <begin position="383"/>
        <end position="405"/>
    </location>
</feature>
<evidence type="ECO:0000313" key="3">
    <source>
        <dbReference type="Proteomes" id="UP000297452"/>
    </source>
</evidence>
<dbReference type="AlphaFoldDB" id="A0A4Z1H3E2"/>